<reference evidence="2" key="1">
    <citation type="submission" date="2021-06" db="EMBL/GenBank/DDBJ databases">
        <authorList>
            <person name="Kallberg Y."/>
            <person name="Tangrot J."/>
            <person name="Rosling A."/>
        </authorList>
    </citation>
    <scope>NUCLEOTIDE SEQUENCE</scope>
    <source>
        <strain evidence="2">FL966</strain>
    </source>
</reference>
<dbReference type="AlphaFoldDB" id="A0A9N8WGJ3"/>
<gene>
    <name evidence="2" type="ORF">CPELLU_LOCUS1854</name>
</gene>
<keyword evidence="1" id="KW-0732">Signal</keyword>
<proteinExistence type="predicted"/>
<feature type="signal peptide" evidence="1">
    <location>
        <begin position="1"/>
        <end position="21"/>
    </location>
</feature>
<evidence type="ECO:0000313" key="3">
    <source>
        <dbReference type="Proteomes" id="UP000789759"/>
    </source>
</evidence>
<protein>
    <submittedName>
        <fullName evidence="2">15582_t:CDS:1</fullName>
    </submittedName>
</protein>
<sequence>MKFPSVSSVAFFLALTTTGFAFPHKRGELKRDANAVPSYYKSYDDYDSYSYGYGGDYYKRDAAPSYYKSYDDYDSYSYGYGGDYYKLLRRL</sequence>
<comment type="caution">
    <text evidence="2">The sequence shown here is derived from an EMBL/GenBank/DDBJ whole genome shotgun (WGS) entry which is preliminary data.</text>
</comment>
<feature type="chain" id="PRO_5040419389" evidence="1">
    <location>
        <begin position="22"/>
        <end position="91"/>
    </location>
</feature>
<accession>A0A9N8WGJ3</accession>
<evidence type="ECO:0000256" key="1">
    <source>
        <dbReference type="SAM" id="SignalP"/>
    </source>
</evidence>
<dbReference type="EMBL" id="CAJVQA010000728">
    <property type="protein sequence ID" value="CAG8488318.1"/>
    <property type="molecule type" value="Genomic_DNA"/>
</dbReference>
<dbReference type="Proteomes" id="UP000789759">
    <property type="component" value="Unassembled WGS sequence"/>
</dbReference>
<keyword evidence="3" id="KW-1185">Reference proteome</keyword>
<evidence type="ECO:0000313" key="2">
    <source>
        <dbReference type="EMBL" id="CAG8488318.1"/>
    </source>
</evidence>
<organism evidence="2 3">
    <name type="scientific">Cetraspora pellucida</name>
    <dbReference type="NCBI Taxonomy" id="1433469"/>
    <lineage>
        <taxon>Eukaryota</taxon>
        <taxon>Fungi</taxon>
        <taxon>Fungi incertae sedis</taxon>
        <taxon>Mucoromycota</taxon>
        <taxon>Glomeromycotina</taxon>
        <taxon>Glomeromycetes</taxon>
        <taxon>Diversisporales</taxon>
        <taxon>Gigasporaceae</taxon>
        <taxon>Cetraspora</taxon>
    </lineage>
</organism>
<name>A0A9N8WGJ3_9GLOM</name>